<evidence type="ECO:0000256" key="8">
    <source>
        <dbReference type="PIRSR" id="PIRSR000138-1"/>
    </source>
</evidence>
<evidence type="ECO:0000256" key="1">
    <source>
        <dbReference type="ARBA" id="ARBA00001917"/>
    </source>
</evidence>
<dbReference type="Proteomes" id="UP000184196">
    <property type="component" value="Unassembled WGS sequence"/>
</dbReference>
<evidence type="ECO:0000256" key="5">
    <source>
        <dbReference type="ARBA" id="ARBA00024042"/>
    </source>
</evidence>
<feature type="binding site" evidence="9">
    <location>
        <begin position="290"/>
        <end position="291"/>
    </location>
    <ligand>
        <name>FMN</name>
        <dbReference type="ChEBI" id="CHEBI:58210"/>
    </ligand>
</feature>
<feature type="binding site" evidence="9">
    <location>
        <begin position="267"/>
        <end position="271"/>
    </location>
    <ligand>
        <name>FMN</name>
        <dbReference type="ChEBI" id="CHEBI:58210"/>
    </ligand>
</feature>
<dbReference type="EMBL" id="FQUW01000005">
    <property type="protein sequence ID" value="SHE43577.1"/>
    <property type="molecule type" value="Genomic_DNA"/>
</dbReference>
<dbReference type="PANTHER" id="PTHR10578">
    <property type="entry name" value="S -2-HYDROXY-ACID OXIDASE-RELATED"/>
    <property type="match status" value="1"/>
</dbReference>
<dbReference type="InterPro" id="IPR012133">
    <property type="entry name" value="Alpha-hydoxy_acid_DH_FMN"/>
</dbReference>
<dbReference type="Pfam" id="PF01070">
    <property type="entry name" value="FMN_dh"/>
    <property type="match status" value="2"/>
</dbReference>
<reference evidence="12" key="1">
    <citation type="submission" date="2016-11" db="EMBL/GenBank/DDBJ databases">
        <authorList>
            <person name="Varghese N."/>
            <person name="Submissions S."/>
        </authorList>
    </citation>
    <scope>NUCLEOTIDE SEQUENCE [LARGE SCALE GENOMIC DNA]</scope>
    <source>
        <strain evidence="12">DSM 11792</strain>
    </source>
</reference>
<dbReference type="GO" id="GO:0010181">
    <property type="term" value="F:FMN binding"/>
    <property type="evidence" value="ECO:0007669"/>
    <property type="project" value="InterPro"/>
</dbReference>
<dbReference type="PROSITE" id="PS51349">
    <property type="entry name" value="FMN_HYDROXY_ACID_DH_2"/>
    <property type="match status" value="1"/>
</dbReference>
<feature type="binding site" evidence="9">
    <location>
        <position position="239"/>
    </location>
    <ligand>
        <name>glyoxylate</name>
        <dbReference type="ChEBI" id="CHEBI:36655"/>
    </ligand>
</feature>
<evidence type="ECO:0000256" key="9">
    <source>
        <dbReference type="PIRSR" id="PIRSR000138-2"/>
    </source>
</evidence>
<comment type="similarity">
    <text evidence="5">Belongs to the FMN-dependent alpha-hydroxy acid dehydrogenase family.</text>
</comment>
<dbReference type="PANTHER" id="PTHR10578:SF107">
    <property type="entry name" value="2-HYDROXYACID OXIDASE 1"/>
    <property type="match status" value="1"/>
</dbReference>
<sequence>MNWNELREAAREKLKGYCRVCPNCDGRACAGEVPGMGGTGTGASFKANIEALARYRLNLRTLHGAKNPDTTLTLFGKELSTPILAAPMTGVSYNMGGALTERQFIGMIMSGARQAGTLGMSGDGGDPEYYNAGLEAIAAEGGHGIPVIKPREQQAIIERIRRAEEAGAPAVGVDVDGAGLVTMALFGQPVGPKTADELRELVSATRLPFIVKGIMTVDEAELAADAGAAAIVVSNHGGRILDHTPGAAEVLPAIARAVKGRVTILADGGVRSGADVLKLLALGADAVLVGRPLVIGAFGGGTEGVKFVLEKLTGELKQAMILTGCASLSDIDERVLRPYPGMEY</sequence>
<feature type="binding site" evidence="9">
    <location>
        <position position="212"/>
    </location>
    <ligand>
        <name>FMN</name>
        <dbReference type="ChEBI" id="CHEBI:58210"/>
    </ligand>
</feature>
<dbReference type="SMART" id="SM01240">
    <property type="entry name" value="IMPDH"/>
    <property type="match status" value="1"/>
</dbReference>
<dbReference type="Gene3D" id="3.20.20.70">
    <property type="entry name" value="Aldolase class I"/>
    <property type="match status" value="1"/>
</dbReference>
<feature type="active site" description="Proton acceptor" evidence="8">
    <location>
        <position position="236"/>
    </location>
</feature>
<dbReference type="GO" id="GO:0016491">
    <property type="term" value="F:oxidoreductase activity"/>
    <property type="evidence" value="ECO:0007669"/>
    <property type="project" value="UniProtKB-KW"/>
</dbReference>
<evidence type="ECO:0000256" key="7">
    <source>
        <dbReference type="ARBA" id="ARBA00048754"/>
    </source>
</evidence>
<keyword evidence="11" id="KW-0413">Isomerase</keyword>
<dbReference type="GO" id="GO:0016853">
    <property type="term" value="F:isomerase activity"/>
    <property type="evidence" value="ECO:0007669"/>
    <property type="project" value="UniProtKB-KW"/>
</dbReference>
<dbReference type="AlphaFoldDB" id="A0A1M4TH22"/>
<accession>A0A1M4TH22</accession>
<dbReference type="SUPFAM" id="SSF51395">
    <property type="entry name" value="FMN-linked oxidoreductases"/>
    <property type="match status" value="1"/>
</dbReference>
<proteinExistence type="inferred from homology"/>
<evidence type="ECO:0000313" key="11">
    <source>
        <dbReference type="EMBL" id="SHE43577.1"/>
    </source>
</evidence>
<dbReference type="OrthoDB" id="9770452at2"/>
<comment type="catalytic activity">
    <reaction evidence="7">
        <text>(S)-lactate + O2 = pyruvate + H2O2</text>
        <dbReference type="Rhea" id="RHEA:55868"/>
        <dbReference type="ChEBI" id="CHEBI:15361"/>
        <dbReference type="ChEBI" id="CHEBI:15379"/>
        <dbReference type="ChEBI" id="CHEBI:16240"/>
        <dbReference type="ChEBI" id="CHEBI:16651"/>
    </reaction>
    <physiologicalReaction direction="left-to-right" evidence="7">
        <dbReference type="Rhea" id="RHEA:55869"/>
    </physiologicalReaction>
</comment>
<feature type="domain" description="FMN hydroxy acid dehydrogenase" evidence="10">
    <location>
        <begin position="37"/>
        <end position="341"/>
    </location>
</feature>
<gene>
    <name evidence="11" type="ORF">SAMN02745218_00301</name>
</gene>
<protein>
    <recommendedName>
        <fullName evidence="6">L-lactate oxidase</fullName>
    </recommendedName>
</protein>
<keyword evidence="2 9" id="KW-0285">Flavoprotein</keyword>
<evidence type="ECO:0000256" key="6">
    <source>
        <dbReference type="ARBA" id="ARBA00029513"/>
    </source>
</evidence>
<dbReference type="InterPro" id="IPR037396">
    <property type="entry name" value="FMN_HAD"/>
</dbReference>
<evidence type="ECO:0000256" key="3">
    <source>
        <dbReference type="ARBA" id="ARBA00022643"/>
    </source>
</evidence>
<keyword evidence="12" id="KW-1185">Reference proteome</keyword>
<feature type="binding site" evidence="9">
    <location>
        <position position="234"/>
    </location>
    <ligand>
        <name>FMN</name>
        <dbReference type="ChEBI" id="CHEBI:58210"/>
    </ligand>
</feature>
<keyword evidence="4" id="KW-0560">Oxidoreductase</keyword>
<keyword evidence="3 9" id="KW-0288">FMN</keyword>
<evidence type="ECO:0000256" key="2">
    <source>
        <dbReference type="ARBA" id="ARBA00022630"/>
    </source>
</evidence>
<dbReference type="RefSeq" id="WP_073162635.1">
    <property type="nucleotide sequence ID" value="NZ_FQUW01000005.1"/>
</dbReference>
<organism evidence="11 12">
    <name type="scientific">Desulfofundulus australicus DSM 11792</name>
    <dbReference type="NCBI Taxonomy" id="1121425"/>
    <lineage>
        <taxon>Bacteria</taxon>
        <taxon>Bacillati</taxon>
        <taxon>Bacillota</taxon>
        <taxon>Clostridia</taxon>
        <taxon>Eubacteriales</taxon>
        <taxon>Peptococcaceae</taxon>
        <taxon>Desulfofundulus</taxon>
    </lineage>
</organism>
<feature type="binding site" evidence="9">
    <location>
        <position position="236"/>
    </location>
    <ligand>
        <name>FMN</name>
        <dbReference type="ChEBI" id="CHEBI:58210"/>
    </ligand>
</feature>
<dbReference type="InterPro" id="IPR000262">
    <property type="entry name" value="FMN-dep_DH"/>
</dbReference>
<evidence type="ECO:0000313" key="12">
    <source>
        <dbReference type="Proteomes" id="UP000184196"/>
    </source>
</evidence>
<comment type="cofactor">
    <cofactor evidence="1">
        <name>FMN</name>
        <dbReference type="ChEBI" id="CHEBI:58210"/>
    </cofactor>
</comment>
<name>A0A1M4TH22_9FIRM</name>
<dbReference type="CDD" id="cd02809">
    <property type="entry name" value="alpha_hydroxyacid_oxid_FMN"/>
    <property type="match status" value="1"/>
</dbReference>
<dbReference type="PIRSF" id="PIRSF000138">
    <property type="entry name" value="Al-hdrx_acd_dh"/>
    <property type="match status" value="1"/>
</dbReference>
<dbReference type="InterPro" id="IPR013785">
    <property type="entry name" value="Aldolase_TIM"/>
</dbReference>
<evidence type="ECO:0000256" key="4">
    <source>
        <dbReference type="ARBA" id="ARBA00023002"/>
    </source>
</evidence>
<evidence type="ECO:0000259" key="10">
    <source>
        <dbReference type="PROSITE" id="PS51349"/>
    </source>
</evidence>